<dbReference type="InterPro" id="IPR003347">
    <property type="entry name" value="JmjC_dom"/>
</dbReference>
<proteinExistence type="predicted"/>
<reference evidence="2 3" key="1">
    <citation type="submission" date="2021-10" db="EMBL/GenBank/DDBJ databases">
        <title>Draft genome of Aestuariibacter halophilus JC2043.</title>
        <authorList>
            <person name="Emsley S.A."/>
            <person name="Pfannmuller K.M."/>
            <person name="Ushijima B."/>
            <person name="Saw J.H."/>
            <person name="Videau P."/>
        </authorList>
    </citation>
    <scope>NUCLEOTIDE SEQUENCE [LARGE SCALE GENOMIC DNA]</scope>
    <source>
        <strain evidence="2 3">JC2043</strain>
    </source>
</reference>
<dbReference type="RefSeq" id="WP_229162522.1">
    <property type="nucleotide sequence ID" value="NZ_JAJEWP010000007.1"/>
</dbReference>
<dbReference type="Pfam" id="PF13621">
    <property type="entry name" value="Cupin_8"/>
    <property type="match status" value="1"/>
</dbReference>
<gene>
    <name evidence="2" type="ORF">LJ739_17390</name>
</gene>
<dbReference type="Proteomes" id="UP001520878">
    <property type="component" value="Unassembled WGS sequence"/>
</dbReference>
<dbReference type="SUPFAM" id="SSF51197">
    <property type="entry name" value="Clavaminate synthase-like"/>
    <property type="match status" value="1"/>
</dbReference>
<organism evidence="2 3">
    <name type="scientific">Fluctibacter halophilus</name>
    <dbReference type="NCBI Taxonomy" id="226011"/>
    <lineage>
        <taxon>Bacteria</taxon>
        <taxon>Pseudomonadati</taxon>
        <taxon>Pseudomonadota</taxon>
        <taxon>Gammaproteobacteria</taxon>
        <taxon>Alteromonadales</taxon>
        <taxon>Alteromonadaceae</taxon>
        <taxon>Fluctibacter</taxon>
    </lineage>
</organism>
<dbReference type="InterPro" id="IPR014710">
    <property type="entry name" value="RmlC-like_jellyroll"/>
</dbReference>
<comment type="caution">
    <text evidence="2">The sequence shown here is derived from an EMBL/GenBank/DDBJ whole genome shotgun (WGS) entry which is preliminary data.</text>
</comment>
<dbReference type="PROSITE" id="PS51184">
    <property type="entry name" value="JMJC"/>
    <property type="match status" value="1"/>
</dbReference>
<evidence type="ECO:0000313" key="3">
    <source>
        <dbReference type="Proteomes" id="UP001520878"/>
    </source>
</evidence>
<feature type="domain" description="JmjC" evidence="1">
    <location>
        <begin position="92"/>
        <end position="269"/>
    </location>
</feature>
<sequence length="334" mass="37313">MPQPVPRISLDDPQALLSVLQQQSGPVVLEQLVADWPMVSAARDSDAALLDYLRRFDVGKMVKAFGGDASMQGRYFYNDDMSGFNFNSVSLPFTDVLERLGRAPEEDEPAHFYVGSTTLDSCLPGIRDNNDVALTTTNPLVSLWLGNQSRIACHFDAPSNLACCVAGQRRFTLFPPEQIANLYPGPVHLTPAGQTISLVDFHAPDLERFPRFEEALKHGLIADLSPGDALYVPSMWWHHVEGLSTVNGLINYWWRDEPAYLGQPMAALEHALLSLRQLPASQRQSWLALFDYYIFADNDLATAHLPDHLLGPLGDMDERQARTLRAMLLNRLNR</sequence>
<dbReference type="SMART" id="SM00558">
    <property type="entry name" value="JmjC"/>
    <property type="match status" value="1"/>
</dbReference>
<accession>A0ABS8GBT1</accession>
<dbReference type="PANTHER" id="PTHR12461">
    <property type="entry name" value="HYPOXIA-INDUCIBLE FACTOR 1 ALPHA INHIBITOR-RELATED"/>
    <property type="match status" value="1"/>
</dbReference>
<keyword evidence="3" id="KW-1185">Reference proteome</keyword>
<protein>
    <submittedName>
        <fullName evidence="2">Cupin-like domain-containing protein</fullName>
    </submittedName>
</protein>
<dbReference type="PANTHER" id="PTHR12461:SF105">
    <property type="entry name" value="HYPOXIA-INDUCIBLE FACTOR 1-ALPHA INHIBITOR"/>
    <property type="match status" value="1"/>
</dbReference>
<evidence type="ECO:0000313" key="2">
    <source>
        <dbReference type="EMBL" id="MCC2618032.1"/>
    </source>
</evidence>
<name>A0ABS8GBT1_9ALTE</name>
<dbReference type="Gene3D" id="2.60.120.10">
    <property type="entry name" value="Jelly Rolls"/>
    <property type="match status" value="1"/>
</dbReference>
<evidence type="ECO:0000259" key="1">
    <source>
        <dbReference type="PROSITE" id="PS51184"/>
    </source>
</evidence>
<dbReference type="EMBL" id="JAJEWP010000007">
    <property type="protein sequence ID" value="MCC2618032.1"/>
    <property type="molecule type" value="Genomic_DNA"/>
</dbReference>
<dbReference type="InterPro" id="IPR041667">
    <property type="entry name" value="Cupin_8"/>
</dbReference>